<dbReference type="InterPro" id="IPR011006">
    <property type="entry name" value="CheY-like_superfamily"/>
</dbReference>
<dbReference type="Proteomes" id="UP000886865">
    <property type="component" value="Unassembled WGS sequence"/>
</dbReference>
<proteinExistence type="predicted"/>
<dbReference type="InterPro" id="IPR050595">
    <property type="entry name" value="Bact_response_regulator"/>
</dbReference>
<dbReference type="SUPFAM" id="SSF52172">
    <property type="entry name" value="CheY-like"/>
    <property type="match status" value="1"/>
</dbReference>
<dbReference type="Pfam" id="PF00072">
    <property type="entry name" value="Response_reg"/>
    <property type="match status" value="1"/>
</dbReference>
<evidence type="ECO:0000313" key="5">
    <source>
        <dbReference type="Proteomes" id="UP000886865"/>
    </source>
</evidence>
<dbReference type="PANTHER" id="PTHR44591">
    <property type="entry name" value="STRESS RESPONSE REGULATOR PROTEIN 1"/>
    <property type="match status" value="1"/>
</dbReference>
<dbReference type="SMART" id="SM00448">
    <property type="entry name" value="REC"/>
    <property type="match status" value="1"/>
</dbReference>
<feature type="domain" description="Response regulatory" evidence="3">
    <location>
        <begin position="82"/>
        <end position="201"/>
    </location>
</feature>
<keyword evidence="1 2" id="KW-0597">Phosphoprotein</keyword>
<dbReference type="CDD" id="cd00156">
    <property type="entry name" value="REC"/>
    <property type="match status" value="1"/>
</dbReference>
<dbReference type="PANTHER" id="PTHR44591:SF3">
    <property type="entry name" value="RESPONSE REGULATORY DOMAIN-CONTAINING PROTEIN"/>
    <property type="match status" value="1"/>
</dbReference>
<reference evidence="4" key="1">
    <citation type="submission" date="2020-10" db="EMBL/GenBank/DDBJ databases">
        <authorList>
            <person name="Gilroy R."/>
        </authorList>
    </citation>
    <scope>NUCLEOTIDE SEQUENCE</scope>
    <source>
        <strain evidence="4">CHK152-2871</strain>
    </source>
</reference>
<dbReference type="AlphaFoldDB" id="A0A9D1JXS4"/>
<organism evidence="4 5">
    <name type="scientific">Candidatus Galligastranaerophilus intestinavium</name>
    <dbReference type="NCBI Taxonomy" id="2840836"/>
    <lineage>
        <taxon>Bacteria</taxon>
        <taxon>Candidatus Galligastranaerophilus</taxon>
    </lineage>
</organism>
<gene>
    <name evidence="4" type="ORF">IAA86_05405</name>
</gene>
<accession>A0A9D1JXS4</accession>
<dbReference type="EMBL" id="DVJQ01000046">
    <property type="protein sequence ID" value="HIS74435.1"/>
    <property type="molecule type" value="Genomic_DNA"/>
</dbReference>
<sequence length="201" mass="22664">MSDENVQIGRDTIDLIYKIAGTQKPEVVSDETIKIALCVIEKKLSDAESLDILPQPPEGDDSYNEEDWKRDLAAAGLGDKRKILVVDDIGVVTYQLKILFQKMGFEVDTAKDIYGAAKLIRKSIYDFIIMDLFVSTEREGFLLLDETKKVVMQNNLKTKIIVITASSKGEHKVKCLNRGANMFLQKDTGWQDELVKFISTN</sequence>
<feature type="modified residue" description="4-aspartylphosphate" evidence="2">
    <location>
        <position position="131"/>
    </location>
</feature>
<dbReference type="InterPro" id="IPR001789">
    <property type="entry name" value="Sig_transdc_resp-reg_receiver"/>
</dbReference>
<evidence type="ECO:0000313" key="4">
    <source>
        <dbReference type="EMBL" id="HIS74435.1"/>
    </source>
</evidence>
<comment type="caution">
    <text evidence="4">The sequence shown here is derived from an EMBL/GenBank/DDBJ whole genome shotgun (WGS) entry which is preliminary data.</text>
</comment>
<evidence type="ECO:0000256" key="2">
    <source>
        <dbReference type="PROSITE-ProRule" id="PRU00169"/>
    </source>
</evidence>
<protein>
    <submittedName>
        <fullName evidence="4">Response regulator</fullName>
    </submittedName>
</protein>
<reference evidence="4" key="2">
    <citation type="journal article" date="2021" name="PeerJ">
        <title>Extensive microbial diversity within the chicken gut microbiome revealed by metagenomics and culture.</title>
        <authorList>
            <person name="Gilroy R."/>
            <person name="Ravi A."/>
            <person name="Getino M."/>
            <person name="Pursley I."/>
            <person name="Horton D.L."/>
            <person name="Alikhan N.F."/>
            <person name="Baker D."/>
            <person name="Gharbi K."/>
            <person name="Hall N."/>
            <person name="Watson M."/>
            <person name="Adriaenssens E.M."/>
            <person name="Foster-Nyarko E."/>
            <person name="Jarju S."/>
            <person name="Secka A."/>
            <person name="Antonio M."/>
            <person name="Oren A."/>
            <person name="Chaudhuri R.R."/>
            <person name="La Ragione R."/>
            <person name="Hildebrand F."/>
            <person name="Pallen M.J."/>
        </authorList>
    </citation>
    <scope>NUCLEOTIDE SEQUENCE</scope>
    <source>
        <strain evidence="4">CHK152-2871</strain>
    </source>
</reference>
<name>A0A9D1JXS4_9BACT</name>
<evidence type="ECO:0000256" key="1">
    <source>
        <dbReference type="ARBA" id="ARBA00022553"/>
    </source>
</evidence>
<dbReference type="PROSITE" id="PS50110">
    <property type="entry name" value="RESPONSE_REGULATORY"/>
    <property type="match status" value="1"/>
</dbReference>
<dbReference type="Gene3D" id="3.40.50.2300">
    <property type="match status" value="1"/>
</dbReference>
<evidence type="ECO:0000259" key="3">
    <source>
        <dbReference type="PROSITE" id="PS50110"/>
    </source>
</evidence>
<dbReference type="GO" id="GO:0000160">
    <property type="term" value="P:phosphorelay signal transduction system"/>
    <property type="evidence" value="ECO:0007669"/>
    <property type="project" value="InterPro"/>
</dbReference>